<accession>A0A2P8VHL2</accession>
<protein>
    <submittedName>
        <fullName evidence="1">Uncharacterized protein</fullName>
    </submittedName>
</protein>
<gene>
    <name evidence="1" type="ORF">C7G83_15570</name>
</gene>
<evidence type="ECO:0000313" key="2">
    <source>
        <dbReference type="Proteomes" id="UP000240212"/>
    </source>
</evidence>
<organism evidence="1 2">
    <name type="scientific">Siccibacter turicensis</name>
    <dbReference type="NCBI Taxonomy" id="357233"/>
    <lineage>
        <taxon>Bacteria</taxon>
        <taxon>Pseudomonadati</taxon>
        <taxon>Pseudomonadota</taxon>
        <taxon>Gammaproteobacteria</taxon>
        <taxon>Enterobacterales</taxon>
        <taxon>Enterobacteriaceae</taxon>
        <taxon>Siccibacter</taxon>
    </lineage>
</organism>
<proteinExistence type="predicted"/>
<name>A0A2P8VHL2_9ENTR</name>
<dbReference type="EMBL" id="PYEP01000006">
    <property type="protein sequence ID" value="PSN07014.1"/>
    <property type="molecule type" value="Genomic_DNA"/>
</dbReference>
<sequence length="102" mass="11626">MLFSSCDVKDISAPKCPHRLSDKLLKSSCDAAYSLLSRGGVYYAFLFQSQPLFEIFSSNSSLRSDSLAPCRWRRIIGSRQKMASGNLQKYDDRSHFDHYACF</sequence>
<dbReference type="AlphaFoldDB" id="A0A2P8VHL2"/>
<evidence type="ECO:0000313" key="1">
    <source>
        <dbReference type="EMBL" id="PSN07014.1"/>
    </source>
</evidence>
<keyword evidence="2" id="KW-1185">Reference proteome</keyword>
<dbReference type="Proteomes" id="UP000240212">
    <property type="component" value="Unassembled WGS sequence"/>
</dbReference>
<reference evidence="1 2" key="1">
    <citation type="submission" date="2018-03" db="EMBL/GenBank/DDBJ databases">
        <title>Draft genome sequence of the first documented clinical Siccibacter turicensis isolate in Austria.</title>
        <authorList>
            <person name="Lepuschitz S."/>
            <person name="Pekard-Amenitsch S."/>
            <person name="Haunold R."/>
            <person name="Schill S."/>
            <person name="Mach R."/>
            <person name="Allerberger F."/>
            <person name="Ruppitsch W."/>
            <person name="Forsythe S.J."/>
        </authorList>
    </citation>
    <scope>NUCLEOTIDE SEQUENCE [LARGE SCALE GENOMIC DNA]</scope>
    <source>
        <strain evidence="1 2">6100069499-17</strain>
    </source>
</reference>
<comment type="caution">
    <text evidence="1">The sequence shown here is derived from an EMBL/GenBank/DDBJ whole genome shotgun (WGS) entry which is preliminary data.</text>
</comment>